<keyword evidence="1" id="KW-1133">Transmembrane helix</keyword>
<protein>
    <recommendedName>
        <fullName evidence="4">Lysophosphatidic acid receptor</fullName>
    </recommendedName>
</protein>
<dbReference type="RefSeq" id="WP_345067656.1">
    <property type="nucleotide sequence ID" value="NZ_BAABEX010000031.1"/>
</dbReference>
<feature type="transmembrane region" description="Helical" evidence="1">
    <location>
        <begin position="54"/>
        <end position="73"/>
    </location>
</feature>
<keyword evidence="1" id="KW-0472">Membrane</keyword>
<name>A0ABP8LKL3_9BURK</name>
<dbReference type="Proteomes" id="UP001501788">
    <property type="component" value="Unassembled WGS sequence"/>
</dbReference>
<keyword evidence="3" id="KW-1185">Reference proteome</keyword>
<evidence type="ECO:0008006" key="4">
    <source>
        <dbReference type="Google" id="ProtNLM"/>
    </source>
</evidence>
<sequence length="116" mass="11928">MNTTPHPAKDLASAAAGFGLSFIGLGLLWAGVPWSGQFLMALPMAGAGYLCQRWGGSAAAVVVGVLPLSLLLVQFRDASGSHAMPIALVLSWAAAIALGGWRAWRSAARTDPAQGR</sequence>
<reference evidence="3" key="1">
    <citation type="journal article" date="2019" name="Int. J. Syst. Evol. Microbiol.">
        <title>The Global Catalogue of Microorganisms (GCM) 10K type strain sequencing project: providing services to taxonomists for standard genome sequencing and annotation.</title>
        <authorList>
            <consortium name="The Broad Institute Genomics Platform"/>
            <consortium name="The Broad Institute Genome Sequencing Center for Infectious Disease"/>
            <person name="Wu L."/>
            <person name="Ma J."/>
        </authorList>
    </citation>
    <scope>NUCLEOTIDE SEQUENCE [LARGE SCALE GENOMIC DNA]</scope>
    <source>
        <strain evidence="3">JCM 31890</strain>
    </source>
</reference>
<evidence type="ECO:0000256" key="1">
    <source>
        <dbReference type="SAM" id="Phobius"/>
    </source>
</evidence>
<proteinExistence type="predicted"/>
<comment type="caution">
    <text evidence="2">The sequence shown here is derived from an EMBL/GenBank/DDBJ whole genome shotgun (WGS) entry which is preliminary data.</text>
</comment>
<evidence type="ECO:0000313" key="2">
    <source>
        <dbReference type="EMBL" id="GAA4430519.1"/>
    </source>
</evidence>
<keyword evidence="1" id="KW-0812">Transmembrane</keyword>
<organism evidence="2 3">
    <name type="scientific">Acidovorax lacteus</name>
    <dbReference type="NCBI Taxonomy" id="1924988"/>
    <lineage>
        <taxon>Bacteria</taxon>
        <taxon>Pseudomonadati</taxon>
        <taxon>Pseudomonadota</taxon>
        <taxon>Betaproteobacteria</taxon>
        <taxon>Burkholderiales</taxon>
        <taxon>Comamonadaceae</taxon>
        <taxon>Acidovorax</taxon>
    </lineage>
</organism>
<evidence type="ECO:0000313" key="3">
    <source>
        <dbReference type="Proteomes" id="UP001501788"/>
    </source>
</evidence>
<gene>
    <name evidence="2" type="ORF">GCM10023090_32030</name>
</gene>
<dbReference type="EMBL" id="BAABEX010000031">
    <property type="protein sequence ID" value="GAA4430519.1"/>
    <property type="molecule type" value="Genomic_DNA"/>
</dbReference>
<feature type="transmembrane region" description="Helical" evidence="1">
    <location>
        <begin position="12"/>
        <end position="34"/>
    </location>
</feature>
<accession>A0ABP8LKL3</accession>
<feature type="transmembrane region" description="Helical" evidence="1">
    <location>
        <begin position="85"/>
        <end position="104"/>
    </location>
</feature>